<comment type="cofactor">
    <cofactor evidence="1">
        <name>FMN</name>
        <dbReference type="ChEBI" id="CHEBI:58210"/>
    </cofactor>
</comment>
<dbReference type="GeneID" id="17350696"/>
<name>E1ZSC2_CHLVA</name>
<evidence type="ECO:0000313" key="16">
    <source>
        <dbReference type="Proteomes" id="UP000008141"/>
    </source>
</evidence>
<feature type="compositionally biased region" description="Basic and acidic residues" evidence="11">
    <location>
        <begin position="572"/>
        <end position="593"/>
    </location>
</feature>
<dbReference type="SMART" id="SM00091">
    <property type="entry name" value="PAS"/>
    <property type="match status" value="2"/>
</dbReference>
<comment type="similarity">
    <text evidence="2">Belongs to the protein kinase superfamily. AGC Ser/Thr protein kinase family.</text>
</comment>
<dbReference type="InterPro" id="IPR035965">
    <property type="entry name" value="PAS-like_dom_sf"/>
</dbReference>
<evidence type="ECO:0000256" key="3">
    <source>
        <dbReference type="ARBA" id="ARBA00012513"/>
    </source>
</evidence>
<evidence type="ECO:0000313" key="15">
    <source>
        <dbReference type="EMBL" id="EFN51280.1"/>
    </source>
</evidence>
<keyword evidence="6" id="KW-0716">Sensory transduction</keyword>
<keyword evidence="8" id="KW-0547">Nucleotide-binding</keyword>
<keyword evidence="5" id="KW-0675">Receptor</keyword>
<dbReference type="EC" id="2.7.11.1" evidence="3"/>
<evidence type="ECO:0000256" key="4">
    <source>
        <dbReference type="ARBA" id="ARBA00022527"/>
    </source>
</evidence>
<dbReference type="RefSeq" id="XP_005843382.1">
    <property type="nucleotide sequence ID" value="XM_005843320.1"/>
</dbReference>
<keyword evidence="16" id="KW-1185">Reference proteome</keyword>
<dbReference type="GO" id="GO:0005524">
    <property type="term" value="F:ATP binding"/>
    <property type="evidence" value="ECO:0007669"/>
    <property type="project" value="UniProtKB-KW"/>
</dbReference>
<keyword evidence="4" id="KW-0723">Serine/threonine-protein kinase</keyword>
<dbReference type="InterPro" id="IPR011009">
    <property type="entry name" value="Kinase-like_dom_sf"/>
</dbReference>
<dbReference type="InParanoid" id="E1ZSC2"/>
<protein>
    <recommendedName>
        <fullName evidence="3">non-specific serine/threonine protein kinase</fullName>
        <ecNumber evidence="3">2.7.11.1</ecNumber>
    </recommendedName>
</protein>
<evidence type="ECO:0000256" key="2">
    <source>
        <dbReference type="ARBA" id="ARBA00009903"/>
    </source>
</evidence>
<feature type="region of interest" description="Disordered" evidence="11">
    <location>
        <begin position="563"/>
        <end position="594"/>
    </location>
</feature>
<dbReference type="Gene3D" id="1.10.510.10">
    <property type="entry name" value="Transferase(Phosphotransferase) domain 1"/>
    <property type="match status" value="2"/>
</dbReference>
<dbReference type="OrthoDB" id="432483at2759"/>
<keyword evidence="10" id="KW-0067">ATP-binding</keyword>
<evidence type="ECO:0000256" key="7">
    <source>
        <dbReference type="ARBA" id="ARBA00022679"/>
    </source>
</evidence>
<dbReference type="STRING" id="554065.E1ZSC2"/>
<feature type="domain" description="PAS" evidence="13">
    <location>
        <begin position="205"/>
        <end position="278"/>
    </location>
</feature>
<dbReference type="Pfam" id="PF13426">
    <property type="entry name" value="PAS_9"/>
    <property type="match status" value="2"/>
</dbReference>
<evidence type="ECO:0000256" key="11">
    <source>
        <dbReference type="SAM" id="MobiDB-lite"/>
    </source>
</evidence>
<dbReference type="GO" id="GO:0004674">
    <property type="term" value="F:protein serine/threonine kinase activity"/>
    <property type="evidence" value="ECO:0007669"/>
    <property type="project" value="UniProtKB-KW"/>
</dbReference>
<dbReference type="InterPro" id="IPR008271">
    <property type="entry name" value="Ser/Thr_kinase_AS"/>
</dbReference>
<evidence type="ECO:0000259" key="14">
    <source>
        <dbReference type="PROSITE" id="PS50113"/>
    </source>
</evidence>
<dbReference type="PROSITE" id="PS50112">
    <property type="entry name" value="PAS"/>
    <property type="match status" value="2"/>
</dbReference>
<evidence type="ECO:0000256" key="1">
    <source>
        <dbReference type="ARBA" id="ARBA00001917"/>
    </source>
</evidence>
<dbReference type="KEGG" id="cvr:CHLNCDRAFT_141214"/>
<feature type="compositionally biased region" description="Polar residues" evidence="11">
    <location>
        <begin position="736"/>
        <end position="750"/>
    </location>
</feature>
<dbReference type="SMART" id="SM00220">
    <property type="entry name" value="S_TKc"/>
    <property type="match status" value="1"/>
</dbReference>
<keyword evidence="5" id="KW-0600">Photoreceptor protein</keyword>
<dbReference type="eggNOG" id="ENOG502QPPH">
    <property type="taxonomic scope" value="Eukaryota"/>
</dbReference>
<dbReference type="Gene3D" id="3.30.200.20">
    <property type="entry name" value="Phosphorylase Kinase, domain 1"/>
    <property type="match status" value="1"/>
</dbReference>
<dbReference type="GO" id="GO:0009882">
    <property type="term" value="F:blue light photoreceptor activity"/>
    <property type="evidence" value="ECO:0007669"/>
    <property type="project" value="UniProtKB-ARBA"/>
</dbReference>
<gene>
    <name evidence="15" type="ORF">CHLNCDRAFT_141214</name>
</gene>
<feature type="region of interest" description="Disordered" evidence="11">
    <location>
        <begin position="731"/>
        <end position="759"/>
    </location>
</feature>
<evidence type="ECO:0000256" key="6">
    <source>
        <dbReference type="ARBA" id="ARBA00022606"/>
    </source>
</evidence>
<dbReference type="InterPro" id="IPR000719">
    <property type="entry name" value="Prot_kinase_dom"/>
</dbReference>
<dbReference type="CDD" id="cd05574">
    <property type="entry name" value="STKc_phototropin_like"/>
    <property type="match status" value="1"/>
</dbReference>
<dbReference type="SUPFAM" id="SSF55785">
    <property type="entry name" value="PYP-like sensor domain (PAS domain)"/>
    <property type="match status" value="2"/>
</dbReference>
<dbReference type="OMA" id="LKLIGMQ"/>
<keyword evidence="9" id="KW-0418">Kinase</keyword>
<feature type="domain" description="Protein kinase" evidence="12">
    <location>
        <begin position="394"/>
        <end position="717"/>
    </location>
</feature>
<dbReference type="SMART" id="SM00086">
    <property type="entry name" value="PAC"/>
    <property type="match status" value="2"/>
</dbReference>
<evidence type="ECO:0000256" key="9">
    <source>
        <dbReference type="ARBA" id="ARBA00022777"/>
    </source>
</evidence>
<evidence type="ECO:0000259" key="13">
    <source>
        <dbReference type="PROSITE" id="PS50112"/>
    </source>
</evidence>
<feature type="domain" description="PAC" evidence="14">
    <location>
        <begin position="279"/>
        <end position="333"/>
    </location>
</feature>
<dbReference type="Proteomes" id="UP000008141">
    <property type="component" value="Unassembled WGS sequence"/>
</dbReference>
<dbReference type="CDD" id="cd00130">
    <property type="entry name" value="PAS"/>
    <property type="match status" value="2"/>
</dbReference>
<evidence type="ECO:0000256" key="8">
    <source>
        <dbReference type="ARBA" id="ARBA00022741"/>
    </source>
</evidence>
<dbReference type="FunCoup" id="E1ZSC2">
    <property type="interactions" value="473"/>
</dbReference>
<dbReference type="PROSITE" id="PS00108">
    <property type="entry name" value="PROTEIN_KINASE_ST"/>
    <property type="match status" value="1"/>
</dbReference>
<dbReference type="EMBL" id="GL433866">
    <property type="protein sequence ID" value="EFN51280.1"/>
    <property type="molecule type" value="Genomic_DNA"/>
</dbReference>
<dbReference type="PROSITE" id="PS50113">
    <property type="entry name" value="PAC"/>
    <property type="match status" value="2"/>
</dbReference>
<organism evidence="16">
    <name type="scientific">Chlorella variabilis</name>
    <name type="common">Green alga</name>
    <dbReference type="NCBI Taxonomy" id="554065"/>
    <lineage>
        <taxon>Eukaryota</taxon>
        <taxon>Viridiplantae</taxon>
        <taxon>Chlorophyta</taxon>
        <taxon>core chlorophytes</taxon>
        <taxon>Trebouxiophyceae</taxon>
        <taxon>Chlorellales</taxon>
        <taxon>Chlorellaceae</taxon>
        <taxon>Chlorella clade</taxon>
        <taxon>Chlorella</taxon>
    </lineage>
</organism>
<dbReference type="InterPro" id="IPR000700">
    <property type="entry name" value="PAS-assoc_C"/>
</dbReference>
<keyword evidence="7" id="KW-0808">Transferase</keyword>
<evidence type="ECO:0000256" key="10">
    <source>
        <dbReference type="ARBA" id="ARBA00022840"/>
    </source>
</evidence>
<dbReference type="PANTHER" id="PTHR45637">
    <property type="entry name" value="FLIPPASE KINASE 1-RELATED"/>
    <property type="match status" value="1"/>
</dbReference>
<dbReference type="NCBIfam" id="TIGR00229">
    <property type="entry name" value="sensory_box"/>
    <property type="match status" value="2"/>
</dbReference>
<dbReference type="SUPFAM" id="SSF56112">
    <property type="entry name" value="Protein kinase-like (PK-like)"/>
    <property type="match status" value="1"/>
</dbReference>
<dbReference type="InterPro" id="IPR001610">
    <property type="entry name" value="PAC"/>
</dbReference>
<dbReference type="AlphaFoldDB" id="E1ZSC2"/>
<feature type="domain" description="PAS" evidence="13">
    <location>
        <begin position="25"/>
        <end position="97"/>
    </location>
</feature>
<proteinExistence type="inferred from homology"/>
<accession>E1ZSC2</accession>
<dbReference type="Gene3D" id="3.30.450.20">
    <property type="entry name" value="PAS domain"/>
    <property type="match status" value="2"/>
</dbReference>
<keyword evidence="5" id="KW-0157">Chromophore</keyword>
<dbReference type="InterPro" id="IPR000014">
    <property type="entry name" value="PAS"/>
</dbReference>
<reference evidence="15 16" key="1">
    <citation type="journal article" date="2010" name="Plant Cell">
        <title>The Chlorella variabilis NC64A genome reveals adaptation to photosymbiosis, coevolution with viruses, and cryptic sex.</title>
        <authorList>
            <person name="Blanc G."/>
            <person name="Duncan G."/>
            <person name="Agarkova I."/>
            <person name="Borodovsky M."/>
            <person name="Gurnon J."/>
            <person name="Kuo A."/>
            <person name="Lindquist E."/>
            <person name="Lucas S."/>
            <person name="Pangilinan J."/>
            <person name="Polle J."/>
            <person name="Salamov A."/>
            <person name="Terry A."/>
            <person name="Yamada T."/>
            <person name="Dunigan D.D."/>
            <person name="Grigoriev I.V."/>
            <person name="Claverie J.M."/>
            <person name="Van Etten J.L."/>
        </authorList>
    </citation>
    <scope>NUCLEOTIDE SEQUENCE [LARGE SCALE GENOMIC DNA]</scope>
    <source>
        <strain evidence="15 16">NC64A</strain>
    </source>
</reference>
<feature type="domain" description="PAC" evidence="14">
    <location>
        <begin position="99"/>
        <end position="153"/>
    </location>
</feature>
<dbReference type="Pfam" id="PF00069">
    <property type="entry name" value="Pkinase"/>
    <property type="match status" value="2"/>
</dbReference>
<evidence type="ECO:0000259" key="12">
    <source>
        <dbReference type="PROSITE" id="PS50011"/>
    </source>
</evidence>
<dbReference type="PROSITE" id="PS50011">
    <property type="entry name" value="PROTEIN_KINASE_DOM"/>
    <property type="match status" value="1"/>
</dbReference>
<sequence length="796" mass="86628">MAGAAGLAGAMVVAAVDEEGVEVPVKAQLTSALAQLRHTFVVADATLPDCPLIYASEGFVHMTGYSMEEVLGHNCRFLQGEGTDPKDVKKLRDAVRNGTPVCTRLLNYRKDGTPFWNLLTMTPIKDEMGRVIKFVGVQVDVTNKTEGRAYTDSAGVPMLVHYDDRLKETVAKPIVDDVLTAVQEADGKVPVRLSRGSPSRALPRVALDLATTVERIQSNFVIADPTLPDCPIVFASDPFLKLTGYRREEVLGRNCRFLQGRDTDRATVNELKAAIRAGRECTVRMLNYTKAGKPFWNMLTVAPIKDIEERPRFLVGVQVDVTEHATATDAAPVGAQAANIVGQALQNMNWVGVDPWATFPSGLVEPKPHRRMDPAAAALKEAVQRDGKLRLRHFARVRQLGSGDVGMVDLVQLVGGEHRFALKSLEKREMLERNKVGRVRTEESILSKVDHPFLATLYGTLQTDTHLHFLLEFCSGGELYALLNAQPNKRLKEDAVKFYASEVLLALQYLHLQGFVYRDLKPENILLHGSGHVMLTDFDLSYCQGSSSPSLLVLPADHPSVAPAGGAAAARPEGRESRRGSKDSARVSKDGGRRPLALASGQHVLLVAQPDGRANSFVGTEEYLAPEVITGSGHTSMVDWWSFGILIYELLYGTTPFRGSRRDATFENVLKKPLAFPDSVPVSAECKDLITQLLAKEASKRVGSRAGADEIKRHAWFAGLNWALVRNQKPPFVTPRKTSTSSDVPNSPMSDNAFRGKSAESPLPAAAAAVLDAQLHHKAKSEAAAAPAGPGHIDGF</sequence>
<evidence type="ECO:0000256" key="5">
    <source>
        <dbReference type="ARBA" id="ARBA00022543"/>
    </source>
</evidence>